<feature type="transmembrane region" description="Helical" evidence="1">
    <location>
        <begin position="94"/>
        <end position="118"/>
    </location>
</feature>
<feature type="transmembrane region" description="Helical" evidence="1">
    <location>
        <begin position="12"/>
        <end position="29"/>
    </location>
</feature>
<evidence type="ECO:0000313" key="2">
    <source>
        <dbReference type="EMBL" id="OBR68017.1"/>
    </source>
</evidence>
<feature type="transmembrane region" description="Helical" evidence="1">
    <location>
        <begin position="65"/>
        <end position="82"/>
    </location>
</feature>
<evidence type="ECO:0000256" key="1">
    <source>
        <dbReference type="SAM" id="Phobius"/>
    </source>
</evidence>
<gene>
    <name evidence="2" type="ORF">A7K91_18990</name>
</gene>
<keyword evidence="1" id="KW-0472">Membrane</keyword>
<dbReference type="AlphaFoldDB" id="A0A1A5YQX3"/>
<name>A0A1A5YQX3_9BACL</name>
<reference evidence="2 3" key="1">
    <citation type="submission" date="2016-05" db="EMBL/GenBank/DDBJ databases">
        <title>Paenibacillus oryzae. sp. nov., isolated from the rice root.</title>
        <authorList>
            <person name="Zhang J."/>
            <person name="Zhang X."/>
        </authorList>
    </citation>
    <scope>NUCLEOTIDE SEQUENCE [LARGE SCALE GENOMIC DNA]</scope>
    <source>
        <strain evidence="2 3">1DrF-4</strain>
    </source>
</reference>
<dbReference type="OrthoDB" id="2438344at2"/>
<comment type="caution">
    <text evidence="2">The sequence shown here is derived from an EMBL/GenBank/DDBJ whole genome shotgun (WGS) entry which is preliminary data.</text>
</comment>
<accession>A0A1A5YQX3</accession>
<keyword evidence="3" id="KW-1185">Reference proteome</keyword>
<protein>
    <submittedName>
        <fullName evidence="2">Uncharacterized protein</fullName>
    </submittedName>
</protein>
<keyword evidence="1" id="KW-1133">Transmembrane helix</keyword>
<sequence length="241" mass="27386">MLFELELPGNLVIWLLTGAVWLIILIVLIRHYRRHESKPVIWKALVATAMGISAIPLHINMFGYSGKLAVLPIGVALIYILLQKDSWQRYRVFAWTGFWSNHAMLIVTLLSGMLYSLVYPKNDLSVYLTHVDNARLVETHHSAPSGRLSIEGLKVAIDKSLLQDSYPAMEWYTQYRQEGETLYQKEKFPFMLSGIKPRWGSGLHSIVFVERDGQGLLVATGRDYLYFRSGEPLVSFGGEGQ</sequence>
<organism evidence="2 3">
    <name type="scientific">Paenibacillus oryzae</name>
    <dbReference type="NCBI Taxonomy" id="1844972"/>
    <lineage>
        <taxon>Bacteria</taxon>
        <taxon>Bacillati</taxon>
        <taxon>Bacillota</taxon>
        <taxon>Bacilli</taxon>
        <taxon>Bacillales</taxon>
        <taxon>Paenibacillaceae</taxon>
        <taxon>Paenibacillus</taxon>
    </lineage>
</organism>
<proteinExistence type="predicted"/>
<dbReference type="Proteomes" id="UP000092024">
    <property type="component" value="Unassembled WGS sequence"/>
</dbReference>
<evidence type="ECO:0000313" key="3">
    <source>
        <dbReference type="Proteomes" id="UP000092024"/>
    </source>
</evidence>
<dbReference type="RefSeq" id="WP_068680006.1">
    <property type="nucleotide sequence ID" value="NZ_LYPA01000030.1"/>
</dbReference>
<keyword evidence="1" id="KW-0812">Transmembrane</keyword>
<dbReference type="EMBL" id="LYPA01000030">
    <property type="protein sequence ID" value="OBR68017.1"/>
    <property type="molecule type" value="Genomic_DNA"/>
</dbReference>